<evidence type="ECO:0000256" key="1">
    <source>
        <dbReference type="SAM" id="MobiDB-lite"/>
    </source>
</evidence>
<proteinExistence type="predicted"/>
<evidence type="ECO:0000313" key="2">
    <source>
        <dbReference type="EMBL" id="KAH1171215.1"/>
    </source>
</evidence>
<reference evidence="2" key="1">
    <citation type="submission" date="2021-09" db="EMBL/GenBank/DDBJ databases">
        <title>The genome of Mauremys mutica provides insights into the evolution of semi-aquatic lifestyle.</title>
        <authorList>
            <person name="Gong S."/>
            <person name="Gao Y."/>
        </authorList>
    </citation>
    <scope>NUCLEOTIDE SEQUENCE</scope>
    <source>
        <strain evidence="2">MM-2020</strain>
        <tissue evidence="2">Muscle</tissue>
    </source>
</reference>
<sequence>MDQTRLAQIERGTQCQNPILFDLRFRERRERPPSYSQLIKEVREEEERQAASECWEAQTSEPASTAPL</sequence>
<feature type="region of interest" description="Disordered" evidence="1">
    <location>
        <begin position="49"/>
        <end position="68"/>
    </location>
</feature>
<dbReference type="AlphaFoldDB" id="A0A9D3X280"/>
<comment type="caution">
    <text evidence="2">The sequence shown here is derived from an EMBL/GenBank/DDBJ whole genome shotgun (WGS) entry which is preliminary data.</text>
</comment>
<name>A0A9D3X280_9SAUR</name>
<dbReference type="Proteomes" id="UP000827986">
    <property type="component" value="Unassembled WGS sequence"/>
</dbReference>
<feature type="compositionally biased region" description="Polar residues" evidence="1">
    <location>
        <begin position="57"/>
        <end position="68"/>
    </location>
</feature>
<keyword evidence="3" id="KW-1185">Reference proteome</keyword>
<gene>
    <name evidence="2" type="ORF">KIL84_006833</name>
</gene>
<accession>A0A9D3X280</accession>
<protein>
    <submittedName>
        <fullName evidence="2">Uncharacterized protein</fullName>
    </submittedName>
</protein>
<evidence type="ECO:0000313" key="3">
    <source>
        <dbReference type="Proteomes" id="UP000827986"/>
    </source>
</evidence>
<organism evidence="2 3">
    <name type="scientific">Mauremys mutica</name>
    <name type="common">yellowpond turtle</name>
    <dbReference type="NCBI Taxonomy" id="74926"/>
    <lineage>
        <taxon>Eukaryota</taxon>
        <taxon>Metazoa</taxon>
        <taxon>Chordata</taxon>
        <taxon>Craniata</taxon>
        <taxon>Vertebrata</taxon>
        <taxon>Euteleostomi</taxon>
        <taxon>Archelosauria</taxon>
        <taxon>Testudinata</taxon>
        <taxon>Testudines</taxon>
        <taxon>Cryptodira</taxon>
        <taxon>Durocryptodira</taxon>
        <taxon>Testudinoidea</taxon>
        <taxon>Geoemydidae</taxon>
        <taxon>Geoemydinae</taxon>
        <taxon>Mauremys</taxon>
    </lineage>
</organism>
<dbReference type="EMBL" id="JAHDVG010000483">
    <property type="protein sequence ID" value="KAH1171215.1"/>
    <property type="molecule type" value="Genomic_DNA"/>
</dbReference>